<feature type="signal peptide" evidence="2">
    <location>
        <begin position="1"/>
        <end position="17"/>
    </location>
</feature>
<sequence length="133" mass="15050">VLVVFLLIVAAIDLALALTEDTGQATVTPVRYTNPILYICTWDSKSNLAYSCLFFISYGFQIIILILSAFSEPSDLSHEEAKKKKKKSGTTKDYPKSWLLKAIFKTFHVVILKSFVLKLIHDILLFLNPQLLK</sequence>
<keyword evidence="2" id="KW-0732">Signal</keyword>
<feature type="non-terminal residue" evidence="3">
    <location>
        <position position="1"/>
    </location>
</feature>
<evidence type="ECO:0000256" key="1">
    <source>
        <dbReference type="SAM" id="Phobius"/>
    </source>
</evidence>
<proteinExistence type="predicted"/>
<evidence type="ECO:0000313" key="4">
    <source>
        <dbReference type="Proteomes" id="UP000092124"/>
    </source>
</evidence>
<dbReference type="Proteomes" id="UP000092124">
    <property type="component" value="Unassembled WGS sequence"/>
</dbReference>
<keyword evidence="1" id="KW-0812">Transmembrane</keyword>
<dbReference type="AlphaFoldDB" id="A0A1A6H4P8"/>
<keyword evidence="1" id="KW-0472">Membrane</keyword>
<feature type="chain" id="PRO_5008346095" description="G-protein coupled receptors family 1 profile domain-containing protein" evidence="2">
    <location>
        <begin position="18"/>
        <end position="133"/>
    </location>
</feature>
<evidence type="ECO:0008006" key="5">
    <source>
        <dbReference type="Google" id="ProtNLM"/>
    </source>
</evidence>
<dbReference type="OrthoDB" id="6500128at2759"/>
<accession>A0A1A6H4P8</accession>
<evidence type="ECO:0000313" key="3">
    <source>
        <dbReference type="EMBL" id="OBS72805.1"/>
    </source>
</evidence>
<protein>
    <recommendedName>
        <fullName evidence="5">G-protein coupled receptors family 1 profile domain-containing protein</fullName>
    </recommendedName>
</protein>
<feature type="transmembrane region" description="Helical" evidence="1">
    <location>
        <begin position="48"/>
        <end position="70"/>
    </location>
</feature>
<gene>
    <name evidence="3" type="ORF">A6R68_12612</name>
</gene>
<organism evidence="3 4">
    <name type="scientific">Neotoma lepida</name>
    <name type="common">Desert woodrat</name>
    <dbReference type="NCBI Taxonomy" id="56216"/>
    <lineage>
        <taxon>Eukaryota</taxon>
        <taxon>Metazoa</taxon>
        <taxon>Chordata</taxon>
        <taxon>Craniata</taxon>
        <taxon>Vertebrata</taxon>
        <taxon>Euteleostomi</taxon>
        <taxon>Mammalia</taxon>
        <taxon>Eutheria</taxon>
        <taxon>Euarchontoglires</taxon>
        <taxon>Glires</taxon>
        <taxon>Rodentia</taxon>
        <taxon>Myomorpha</taxon>
        <taxon>Muroidea</taxon>
        <taxon>Cricetidae</taxon>
        <taxon>Neotominae</taxon>
        <taxon>Neotoma</taxon>
    </lineage>
</organism>
<name>A0A1A6H4P8_NEOLE</name>
<reference evidence="3 4" key="1">
    <citation type="submission" date="2016-06" db="EMBL/GenBank/DDBJ databases">
        <title>The Draft Genome Sequence and Annotation of the Desert Woodrat Neotoma lepida.</title>
        <authorList>
            <person name="Campbell M."/>
            <person name="Oakeson K.F."/>
            <person name="Yandell M."/>
            <person name="Halpert J.R."/>
            <person name="Dearing D."/>
        </authorList>
    </citation>
    <scope>NUCLEOTIDE SEQUENCE [LARGE SCALE GENOMIC DNA]</scope>
    <source>
        <strain evidence="3">417</strain>
        <tissue evidence="3">Liver</tissue>
    </source>
</reference>
<comment type="caution">
    <text evidence="3">The sequence shown here is derived from an EMBL/GenBank/DDBJ whole genome shotgun (WGS) entry which is preliminary data.</text>
</comment>
<dbReference type="STRING" id="56216.A0A1A6H4P8"/>
<keyword evidence="4" id="KW-1185">Reference proteome</keyword>
<evidence type="ECO:0000256" key="2">
    <source>
        <dbReference type="SAM" id="SignalP"/>
    </source>
</evidence>
<dbReference type="EMBL" id="LZPO01055076">
    <property type="protein sequence ID" value="OBS72805.1"/>
    <property type="molecule type" value="Genomic_DNA"/>
</dbReference>
<keyword evidence="1" id="KW-1133">Transmembrane helix</keyword>